<reference evidence="2" key="1">
    <citation type="submission" date="2021-02" db="EMBL/GenBank/DDBJ databases">
        <authorList>
            <person name="Bekaert M."/>
        </authorList>
    </citation>
    <scope>NUCLEOTIDE SEQUENCE</scope>
    <source>
        <strain evidence="2">IoA-00</strain>
    </source>
</reference>
<sequence length="101" mass="11724">MGKTQVYDCPEFWNSCWDVISKNPDLCFQADTFINIDFSTLHNVLSRNNFKRSEGVVFEAALRWATHQLNTEGNLNEEEDPGIMGYKKRELLGTALNYIRF</sequence>
<protein>
    <submittedName>
        <fullName evidence="2">BTBD3_6</fullName>
    </submittedName>
</protein>
<accession>A0A7R8CQP6</accession>
<evidence type="ECO:0000313" key="2">
    <source>
        <dbReference type="EMBL" id="CAF2863260.1"/>
    </source>
</evidence>
<proteinExistence type="predicted"/>
<dbReference type="AlphaFoldDB" id="A0A7R8CQP6"/>
<dbReference type="InterPro" id="IPR011705">
    <property type="entry name" value="BACK"/>
</dbReference>
<evidence type="ECO:0000313" key="3">
    <source>
        <dbReference type="Proteomes" id="UP000675881"/>
    </source>
</evidence>
<dbReference type="Proteomes" id="UP000675881">
    <property type="component" value="Chromosome 15"/>
</dbReference>
<dbReference type="EMBL" id="HG994594">
    <property type="protein sequence ID" value="CAF2863260.1"/>
    <property type="molecule type" value="Genomic_DNA"/>
</dbReference>
<organism evidence="2 3">
    <name type="scientific">Lepeophtheirus salmonis</name>
    <name type="common">Salmon louse</name>
    <name type="synonym">Caligus salmonis</name>
    <dbReference type="NCBI Taxonomy" id="72036"/>
    <lineage>
        <taxon>Eukaryota</taxon>
        <taxon>Metazoa</taxon>
        <taxon>Ecdysozoa</taxon>
        <taxon>Arthropoda</taxon>
        <taxon>Crustacea</taxon>
        <taxon>Multicrustacea</taxon>
        <taxon>Hexanauplia</taxon>
        <taxon>Copepoda</taxon>
        <taxon>Siphonostomatoida</taxon>
        <taxon>Caligidae</taxon>
        <taxon>Lepeophtheirus</taxon>
    </lineage>
</organism>
<dbReference type="GO" id="GO:0022008">
    <property type="term" value="P:neurogenesis"/>
    <property type="evidence" value="ECO:0007669"/>
    <property type="project" value="TreeGrafter"/>
</dbReference>
<name>A0A7R8CQP6_LEPSM</name>
<feature type="domain" description="BACK" evidence="1">
    <location>
        <begin position="5"/>
        <end position="70"/>
    </location>
</feature>
<dbReference type="OrthoDB" id="45365at2759"/>
<keyword evidence="3" id="KW-1185">Reference proteome</keyword>
<dbReference type="PANTHER" id="PTHR45774">
    <property type="entry name" value="BTB/POZ DOMAIN-CONTAINING"/>
    <property type="match status" value="1"/>
</dbReference>
<dbReference type="GO" id="GO:0005829">
    <property type="term" value="C:cytosol"/>
    <property type="evidence" value="ECO:0007669"/>
    <property type="project" value="TreeGrafter"/>
</dbReference>
<dbReference type="Pfam" id="PF07707">
    <property type="entry name" value="BACK"/>
    <property type="match status" value="1"/>
</dbReference>
<gene>
    <name evidence="2" type="ORF">LSAA_5765</name>
</gene>
<dbReference type="PANTHER" id="PTHR45774:SF9">
    <property type="entry name" value="LUTE, ISOFORM D"/>
    <property type="match status" value="1"/>
</dbReference>
<dbReference type="Gene3D" id="1.25.40.420">
    <property type="match status" value="1"/>
</dbReference>
<evidence type="ECO:0000259" key="1">
    <source>
        <dbReference type="Pfam" id="PF07707"/>
    </source>
</evidence>